<name>A0A5H2XTM7_PRUDU</name>
<keyword evidence="3" id="KW-0378">Hydrolase</keyword>
<dbReference type="SMART" id="SM00195">
    <property type="entry name" value="DSPc"/>
    <property type="match status" value="1"/>
</dbReference>
<accession>A0A5H2XTM7</accession>
<evidence type="ECO:0000259" key="5">
    <source>
        <dbReference type="PROSITE" id="PS50056"/>
    </source>
</evidence>
<dbReference type="InterPro" id="IPR000387">
    <property type="entry name" value="Tyr_Pase_dom"/>
</dbReference>
<feature type="non-terminal residue" evidence="6">
    <location>
        <position position="1"/>
    </location>
</feature>
<feature type="domain" description="Tyrosine specific protein phosphatases" evidence="5">
    <location>
        <begin position="101"/>
        <end position="156"/>
    </location>
</feature>
<dbReference type="PANTHER" id="PTHR45848">
    <property type="entry name" value="DUAL SPECIFICITY PROTEIN PHOSPHATASE 12 FAMILY MEMBER"/>
    <property type="match status" value="1"/>
</dbReference>
<dbReference type="AlphaFoldDB" id="A0A5H2XTM7"/>
<evidence type="ECO:0000313" key="6">
    <source>
        <dbReference type="EMBL" id="BBN67541.1"/>
    </source>
</evidence>
<evidence type="ECO:0000256" key="2">
    <source>
        <dbReference type="ARBA" id="ARBA00013064"/>
    </source>
</evidence>
<keyword evidence="4" id="KW-0904">Protein phosphatase</keyword>
<dbReference type="PROSITE" id="PS50056">
    <property type="entry name" value="TYR_PHOSPHATASE_2"/>
    <property type="match status" value="1"/>
</dbReference>
<reference evidence="6" key="1">
    <citation type="journal article" date="2019" name="Science">
        <title>Mutation of a bHLH transcription factor allowed almond domestication.</title>
        <authorList>
            <person name="Sanchez-Perez R."/>
            <person name="Pavan S."/>
            <person name="Mazzeo R."/>
            <person name="Moldovan C."/>
            <person name="Aiese Cigliano R."/>
            <person name="Del Cueto J."/>
            <person name="Ricciardi F."/>
            <person name="Lotti C."/>
            <person name="Ricciardi L."/>
            <person name="Dicenta F."/>
            <person name="Lopez-Marques R.L."/>
            <person name="Lindberg Moller B."/>
        </authorList>
    </citation>
    <scope>NUCLEOTIDE SEQUENCE</scope>
</reference>
<sequence>YYSIWYGIDWYQNLDTSTIPYSIDTQSLQVDPYLSQPQNSFAPAPNTSDSVQSVAPMERKMRFGLFHPIVSLLFFVNHTFPVPSNPSPIAHGSRLRDMDDDNLLDYLDVCVDFIDKKGSVLVHCFAGVSRRAAIITAYLMRTEHLSQEEALGSPRQSCEFVCPNDGFLDQLKFREMGFKVDCASPKYKSFRRVIEDLGGAITSEGSTSTHVVTGKFDLPEL</sequence>
<gene>
    <name evidence="6" type="ORF">Prudu_107S001400</name>
</gene>
<dbReference type="SUPFAM" id="SSF52799">
    <property type="entry name" value="(Phosphotyrosine protein) phosphatases II"/>
    <property type="match status" value="1"/>
</dbReference>
<dbReference type="PANTHER" id="PTHR45848:SF4">
    <property type="entry name" value="DUAL SPECIFICITY PROTEIN PHOSPHATASE 12"/>
    <property type="match status" value="1"/>
</dbReference>
<dbReference type="InterPro" id="IPR029021">
    <property type="entry name" value="Prot-tyrosine_phosphatase-like"/>
</dbReference>
<dbReference type="EMBL" id="AP020444">
    <property type="protein sequence ID" value="BBN67541.1"/>
    <property type="molecule type" value="Genomic_DNA"/>
</dbReference>
<comment type="similarity">
    <text evidence="1">Belongs to the protein-tyrosine phosphatase family. Non-receptor class dual specificity subfamily.</text>
</comment>
<dbReference type="InterPro" id="IPR020422">
    <property type="entry name" value="TYR_PHOSPHATASE_DUAL_dom"/>
</dbReference>
<dbReference type="EC" id="3.1.3.48" evidence="2"/>
<organism evidence="6">
    <name type="scientific">Prunus dulcis</name>
    <name type="common">Almond</name>
    <name type="synonym">Amygdalus dulcis</name>
    <dbReference type="NCBI Taxonomy" id="3755"/>
    <lineage>
        <taxon>Eukaryota</taxon>
        <taxon>Viridiplantae</taxon>
        <taxon>Streptophyta</taxon>
        <taxon>Embryophyta</taxon>
        <taxon>Tracheophyta</taxon>
        <taxon>Spermatophyta</taxon>
        <taxon>Magnoliopsida</taxon>
        <taxon>eudicotyledons</taxon>
        <taxon>Gunneridae</taxon>
        <taxon>Pentapetalae</taxon>
        <taxon>rosids</taxon>
        <taxon>fabids</taxon>
        <taxon>Rosales</taxon>
        <taxon>Rosaceae</taxon>
        <taxon>Amygdaloideae</taxon>
        <taxon>Amygdaleae</taxon>
        <taxon>Prunus</taxon>
    </lineage>
</organism>
<dbReference type="GO" id="GO:0004725">
    <property type="term" value="F:protein tyrosine phosphatase activity"/>
    <property type="evidence" value="ECO:0007669"/>
    <property type="project" value="UniProtKB-EC"/>
</dbReference>
<evidence type="ECO:0000256" key="3">
    <source>
        <dbReference type="ARBA" id="ARBA00022801"/>
    </source>
</evidence>
<dbReference type="GO" id="GO:0008138">
    <property type="term" value="F:protein tyrosine/serine/threonine phosphatase activity"/>
    <property type="evidence" value="ECO:0007669"/>
    <property type="project" value="TreeGrafter"/>
</dbReference>
<evidence type="ECO:0000256" key="1">
    <source>
        <dbReference type="ARBA" id="ARBA00008601"/>
    </source>
</evidence>
<protein>
    <recommendedName>
        <fullName evidence="2">protein-tyrosine-phosphatase</fullName>
        <ecNumber evidence="2">3.1.3.48</ecNumber>
    </recommendedName>
</protein>
<dbReference type="Gene3D" id="3.90.190.10">
    <property type="entry name" value="Protein tyrosine phosphatase superfamily"/>
    <property type="match status" value="1"/>
</dbReference>
<proteinExistence type="inferred from homology"/>
<evidence type="ECO:0000256" key="4">
    <source>
        <dbReference type="ARBA" id="ARBA00022912"/>
    </source>
</evidence>
<dbReference type="InterPro" id="IPR000340">
    <property type="entry name" value="Dual-sp_phosphatase_cat-dom"/>
</dbReference>
<dbReference type="Pfam" id="PF00782">
    <property type="entry name" value="DSPc"/>
    <property type="match status" value="1"/>
</dbReference>